<dbReference type="RefSeq" id="XP_025406660.1">
    <property type="nucleotide sequence ID" value="XM_025550875.1"/>
</dbReference>
<dbReference type="GeneID" id="112680690"/>
<protein>
    <submittedName>
        <fullName evidence="2">Uncharacterized protein LOC112680690</fullName>
    </submittedName>
</protein>
<sequence>MKEQFHSFLHGATPARQEVSVEDSGEAPSCCTTELAPRPIATVLLGTALVHVRDRSGTWQTVRALVDSASQVSAIAVACSTRLGFRPRPWTMLVSGISSTPVVSVKGIVECHIRSRFASEPALTMQAWVLPSITSDMPRSSLPADIKDRFSTLALADPQFNIASPVDMSLGVYVFSSILDGRKIQVDESLPTAFSSIFGWVLIGPLTAAASCHVLTTPVSLATSIEALMDKFWTVEEPDAAPSSFTDDSWCESHFRAEHKRLPSGRFQVPLLTCKPVSELSLPGSRAVVLKRFKSLDRKLMSNTPLRVAYCDFMSEYLSLGHMSVAKLPGRYIISHHAVYNQSNGDLKIRVVFDASAISHDGTSLNGCLLQGPKLQQDIVDILTRFRVYKYAFTTDICKMYRQVMVAPEYRPLQHILWHASPHDQLIEYELNIVMYGLNCAPFLALRVLATIAEED</sequence>
<proteinExistence type="predicted"/>
<dbReference type="InterPro" id="IPR043502">
    <property type="entry name" value="DNA/RNA_pol_sf"/>
</dbReference>
<name>A0A8B8F881_9HEMI</name>
<dbReference type="OrthoDB" id="6615580at2759"/>
<dbReference type="PANTHER" id="PTHR47331:SF1">
    <property type="entry name" value="GAG-LIKE PROTEIN"/>
    <property type="match status" value="1"/>
</dbReference>
<gene>
    <name evidence="2" type="primary">LOC112680690</name>
</gene>
<accession>A0A8B8F881</accession>
<organism evidence="1 2">
    <name type="scientific">Sipha flava</name>
    <name type="common">yellow sugarcane aphid</name>
    <dbReference type="NCBI Taxonomy" id="143950"/>
    <lineage>
        <taxon>Eukaryota</taxon>
        <taxon>Metazoa</taxon>
        <taxon>Ecdysozoa</taxon>
        <taxon>Arthropoda</taxon>
        <taxon>Hexapoda</taxon>
        <taxon>Insecta</taxon>
        <taxon>Pterygota</taxon>
        <taxon>Neoptera</taxon>
        <taxon>Paraneoptera</taxon>
        <taxon>Hemiptera</taxon>
        <taxon>Sternorrhyncha</taxon>
        <taxon>Aphidomorpha</taxon>
        <taxon>Aphidoidea</taxon>
        <taxon>Aphididae</taxon>
        <taxon>Sipha</taxon>
    </lineage>
</organism>
<dbReference type="AlphaFoldDB" id="A0A8B8F881"/>
<dbReference type="PANTHER" id="PTHR47331">
    <property type="entry name" value="PHD-TYPE DOMAIN-CONTAINING PROTEIN"/>
    <property type="match status" value="1"/>
</dbReference>
<evidence type="ECO:0000313" key="1">
    <source>
        <dbReference type="Proteomes" id="UP000694846"/>
    </source>
</evidence>
<dbReference type="GO" id="GO:0071897">
    <property type="term" value="P:DNA biosynthetic process"/>
    <property type="evidence" value="ECO:0007669"/>
    <property type="project" value="UniProtKB-ARBA"/>
</dbReference>
<keyword evidence="1" id="KW-1185">Reference proteome</keyword>
<evidence type="ECO:0000313" key="2">
    <source>
        <dbReference type="RefSeq" id="XP_025406660.1"/>
    </source>
</evidence>
<dbReference type="SUPFAM" id="SSF56672">
    <property type="entry name" value="DNA/RNA polymerases"/>
    <property type="match status" value="1"/>
</dbReference>
<reference evidence="2" key="1">
    <citation type="submission" date="2025-08" db="UniProtKB">
        <authorList>
            <consortium name="RefSeq"/>
        </authorList>
    </citation>
    <scope>IDENTIFICATION</scope>
    <source>
        <tissue evidence="2">Whole body</tissue>
    </source>
</reference>
<dbReference type="Proteomes" id="UP000694846">
    <property type="component" value="Unplaced"/>
</dbReference>